<dbReference type="OrthoDB" id="6707908at2759"/>
<sequence>MQTVQPKPVESMTEPAKSVMWTNATDIKMLDKMGDQSKIKGFKDIARKQVCVLNHPPCSPDLPPCDYFLFPKLKLPLKGRLFEDVQDTQGAETSSLPAIPQEDVQKSFQSLLDRATRCIDAEGMYFE</sequence>
<dbReference type="InterPro" id="IPR036397">
    <property type="entry name" value="RNaseH_sf"/>
</dbReference>
<accession>A0A6L2PJK1</accession>
<comment type="caution">
    <text evidence="1">The sequence shown here is derived from an EMBL/GenBank/DDBJ whole genome shotgun (WGS) entry which is preliminary data.</text>
</comment>
<dbReference type="GO" id="GO:0003676">
    <property type="term" value="F:nucleic acid binding"/>
    <property type="evidence" value="ECO:0007669"/>
    <property type="project" value="InterPro"/>
</dbReference>
<reference evidence="2" key="1">
    <citation type="submission" date="2020-01" db="EMBL/GenBank/DDBJ databases">
        <title>Draft genome sequence of the Termite Coptotermes fromosanus.</title>
        <authorList>
            <person name="Itakura S."/>
            <person name="Yosikawa Y."/>
            <person name="Umezawa K."/>
        </authorList>
    </citation>
    <scope>NUCLEOTIDE SEQUENCE [LARGE SCALE GENOMIC DNA]</scope>
</reference>
<name>A0A6L2PJK1_COPFO</name>
<evidence type="ECO:0000313" key="2">
    <source>
        <dbReference type="Proteomes" id="UP000502823"/>
    </source>
</evidence>
<keyword evidence="2" id="KW-1185">Reference proteome</keyword>
<dbReference type="InParanoid" id="A0A6L2PJK1"/>
<dbReference type="PANTHER" id="PTHR46060:SF1">
    <property type="entry name" value="MARINER MOS1 TRANSPOSASE-LIKE PROTEIN"/>
    <property type="match status" value="1"/>
</dbReference>
<dbReference type="Proteomes" id="UP000502823">
    <property type="component" value="Unassembled WGS sequence"/>
</dbReference>
<dbReference type="EMBL" id="BLKM01008141">
    <property type="protein sequence ID" value="GFG32584.1"/>
    <property type="molecule type" value="Genomic_DNA"/>
</dbReference>
<proteinExistence type="predicted"/>
<organism evidence="1 2">
    <name type="scientific">Coptotermes formosanus</name>
    <name type="common">Formosan subterranean termite</name>
    <dbReference type="NCBI Taxonomy" id="36987"/>
    <lineage>
        <taxon>Eukaryota</taxon>
        <taxon>Metazoa</taxon>
        <taxon>Ecdysozoa</taxon>
        <taxon>Arthropoda</taxon>
        <taxon>Hexapoda</taxon>
        <taxon>Insecta</taxon>
        <taxon>Pterygota</taxon>
        <taxon>Neoptera</taxon>
        <taxon>Polyneoptera</taxon>
        <taxon>Dictyoptera</taxon>
        <taxon>Blattodea</taxon>
        <taxon>Blattoidea</taxon>
        <taxon>Termitoidae</taxon>
        <taxon>Rhinotermitidae</taxon>
        <taxon>Coptotermes</taxon>
    </lineage>
</organism>
<dbReference type="Gene3D" id="3.30.420.10">
    <property type="entry name" value="Ribonuclease H-like superfamily/Ribonuclease H"/>
    <property type="match status" value="1"/>
</dbReference>
<protein>
    <submittedName>
        <fullName evidence="1">Uncharacterized protein</fullName>
    </submittedName>
</protein>
<evidence type="ECO:0000313" key="1">
    <source>
        <dbReference type="EMBL" id="GFG32584.1"/>
    </source>
</evidence>
<gene>
    <name evidence="1" type="ORF">Cfor_12354</name>
</gene>
<dbReference type="PANTHER" id="PTHR46060">
    <property type="entry name" value="MARINER MOS1 TRANSPOSASE-LIKE PROTEIN"/>
    <property type="match status" value="1"/>
</dbReference>
<dbReference type="AlphaFoldDB" id="A0A6L2PJK1"/>
<dbReference type="InterPro" id="IPR052709">
    <property type="entry name" value="Transposase-MT_Hybrid"/>
</dbReference>